<gene>
    <name evidence="2" type="ORF">BBO99_00005299</name>
</gene>
<protein>
    <submittedName>
        <fullName evidence="2">Uncharacterized protein</fullName>
    </submittedName>
</protein>
<evidence type="ECO:0000313" key="2">
    <source>
        <dbReference type="EMBL" id="RLN79376.1"/>
    </source>
</evidence>
<reference evidence="2 3" key="1">
    <citation type="journal article" date="2019" name="Mol. Plant Pathol.">
        <title>Genome sequencing of oomycete isolates from Chile supports the New Zealand origin of Phytophthora kernoviae and makes available the first Nothophytophthora sp. genome.</title>
        <authorList>
            <person name="Studholme D.J."/>
            <person name="Panda P."/>
            <person name="Sanfuentes Von Stowasser E."/>
            <person name="Gonzalez M."/>
            <person name="Hill R."/>
            <person name="Sambles C."/>
            <person name="Grant M."/>
            <person name="Williams N.M."/>
            <person name="McDougal R.L."/>
        </authorList>
    </citation>
    <scope>NUCLEOTIDE SEQUENCE [LARGE SCALE GENOMIC DNA]</scope>
    <source>
        <strain evidence="2">Chile4</strain>
    </source>
</reference>
<organism evidence="2 3">
    <name type="scientific">Phytophthora kernoviae</name>
    <dbReference type="NCBI Taxonomy" id="325452"/>
    <lineage>
        <taxon>Eukaryota</taxon>
        <taxon>Sar</taxon>
        <taxon>Stramenopiles</taxon>
        <taxon>Oomycota</taxon>
        <taxon>Peronosporomycetes</taxon>
        <taxon>Peronosporales</taxon>
        <taxon>Peronosporaceae</taxon>
        <taxon>Phytophthora</taxon>
    </lineage>
</organism>
<feature type="non-terminal residue" evidence="2">
    <location>
        <position position="1"/>
    </location>
</feature>
<feature type="compositionally biased region" description="Acidic residues" evidence="1">
    <location>
        <begin position="29"/>
        <end position="38"/>
    </location>
</feature>
<dbReference type="AlphaFoldDB" id="A0A421GP61"/>
<name>A0A421GP61_9STRA</name>
<proteinExistence type="predicted"/>
<accession>A0A421GP61</accession>
<evidence type="ECO:0000313" key="3">
    <source>
        <dbReference type="Proteomes" id="UP000285624"/>
    </source>
</evidence>
<dbReference type="Proteomes" id="UP000285624">
    <property type="component" value="Unassembled WGS sequence"/>
</dbReference>
<sequence>TRAGIGAGQESVGAETGSIHRIQGGDRDGDGDDAEDDVQLGHDGNCVGSVG</sequence>
<keyword evidence="3" id="KW-1185">Reference proteome</keyword>
<evidence type="ECO:0000256" key="1">
    <source>
        <dbReference type="SAM" id="MobiDB-lite"/>
    </source>
</evidence>
<feature type="region of interest" description="Disordered" evidence="1">
    <location>
        <begin position="1"/>
        <end position="51"/>
    </location>
</feature>
<comment type="caution">
    <text evidence="2">The sequence shown here is derived from an EMBL/GenBank/DDBJ whole genome shotgun (WGS) entry which is preliminary data.</text>
</comment>
<dbReference type="EMBL" id="MBDN02000148">
    <property type="protein sequence ID" value="RLN79376.1"/>
    <property type="molecule type" value="Genomic_DNA"/>
</dbReference>